<comment type="catalytic activity">
    <reaction evidence="6">
        <text>L-lysyl-[protein] + 3 S-adenosyl-L-methionine = N(6),N(6),N(6)-trimethyl-L-lysyl-[protein] + 3 S-adenosyl-L-homocysteine + 3 H(+)</text>
        <dbReference type="Rhea" id="RHEA:54192"/>
        <dbReference type="Rhea" id="RHEA-COMP:9752"/>
        <dbReference type="Rhea" id="RHEA-COMP:13826"/>
        <dbReference type="ChEBI" id="CHEBI:15378"/>
        <dbReference type="ChEBI" id="CHEBI:29969"/>
        <dbReference type="ChEBI" id="CHEBI:57856"/>
        <dbReference type="ChEBI" id="CHEBI:59789"/>
        <dbReference type="ChEBI" id="CHEBI:61961"/>
    </reaction>
</comment>
<keyword evidence="5 6" id="KW-0949">S-adenosyl-L-methionine</keyword>
<keyword evidence="3 6" id="KW-0489">Methyltransferase</keyword>
<organism evidence="7 8">
    <name type="scientific">Gammaproteobacteria bacterium LSUCC0057</name>
    <dbReference type="NCBI Taxonomy" id="2559237"/>
    <lineage>
        <taxon>Bacteria</taxon>
        <taxon>Pseudomonadati</taxon>
        <taxon>Pseudomonadota</taxon>
        <taxon>Gammaproteobacteria</taxon>
        <taxon>Cellvibrionales</taxon>
        <taxon>Porticoccaceae</taxon>
        <taxon>SAR92 clade</taxon>
    </lineage>
</organism>
<dbReference type="EC" id="2.1.1.-" evidence="6"/>
<feature type="binding site" evidence="6">
    <location>
        <position position="147"/>
    </location>
    <ligand>
        <name>S-adenosyl-L-methionine</name>
        <dbReference type="ChEBI" id="CHEBI:59789"/>
    </ligand>
</feature>
<dbReference type="GO" id="GO:0032259">
    <property type="term" value="P:methylation"/>
    <property type="evidence" value="ECO:0007669"/>
    <property type="project" value="UniProtKB-KW"/>
</dbReference>
<keyword evidence="4 6" id="KW-0808">Transferase</keyword>
<dbReference type="Proteomes" id="UP000298133">
    <property type="component" value="Unassembled WGS sequence"/>
</dbReference>
<keyword evidence="8" id="KW-1185">Reference proteome</keyword>
<keyword evidence="7" id="KW-0689">Ribosomal protein</keyword>
<evidence type="ECO:0000256" key="3">
    <source>
        <dbReference type="ARBA" id="ARBA00022603"/>
    </source>
</evidence>
<comment type="subcellular location">
    <subcellularLocation>
        <location evidence="6">Cytoplasm</location>
    </subcellularLocation>
</comment>
<comment type="function">
    <text evidence="6">Methylates ribosomal protein L11.</text>
</comment>
<evidence type="ECO:0000313" key="8">
    <source>
        <dbReference type="Proteomes" id="UP000298133"/>
    </source>
</evidence>
<proteinExistence type="inferred from homology"/>
<dbReference type="GO" id="GO:0005840">
    <property type="term" value="C:ribosome"/>
    <property type="evidence" value="ECO:0007669"/>
    <property type="project" value="UniProtKB-KW"/>
</dbReference>
<comment type="similarity">
    <text evidence="1 6">Belongs to the methyltransferase superfamily. PrmA family.</text>
</comment>
<keyword evidence="7" id="KW-0687">Ribonucleoprotein</keyword>
<dbReference type="PANTHER" id="PTHR43648">
    <property type="entry name" value="ELECTRON TRANSFER FLAVOPROTEIN BETA SUBUNIT LYSINE METHYLTRANSFERASE"/>
    <property type="match status" value="1"/>
</dbReference>
<dbReference type="NCBIfam" id="TIGR00406">
    <property type="entry name" value="prmA"/>
    <property type="match status" value="1"/>
</dbReference>
<evidence type="ECO:0000313" key="7">
    <source>
        <dbReference type="EMBL" id="TFH68036.1"/>
    </source>
</evidence>
<dbReference type="InterPro" id="IPR050078">
    <property type="entry name" value="Ribosomal_L11_MeTrfase_PrmA"/>
</dbReference>
<dbReference type="AlphaFoldDB" id="A0A4Y8UGT7"/>
<evidence type="ECO:0000256" key="5">
    <source>
        <dbReference type="ARBA" id="ARBA00022691"/>
    </source>
</evidence>
<reference evidence="7 8" key="1">
    <citation type="submission" date="2019-03" db="EMBL/GenBank/DDBJ databases">
        <title>Draft genome of Gammaproteobacteria bacterium LSUCC0057, a member of the SAR92 clade.</title>
        <authorList>
            <person name="Lanclos V.C."/>
            <person name="Doiron C."/>
            <person name="Henson M.W."/>
            <person name="Thrash J.C."/>
        </authorList>
    </citation>
    <scope>NUCLEOTIDE SEQUENCE [LARGE SCALE GENOMIC DNA]</scope>
    <source>
        <strain evidence="7 8">LSUCC0057</strain>
    </source>
</reference>
<dbReference type="PANTHER" id="PTHR43648:SF1">
    <property type="entry name" value="ELECTRON TRANSFER FLAVOPROTEIN BETA SUBUNIT LYSINE METHYLTRANSFERASE"/>
    <property type="match status" value="1"/>
</dbReference>
<dbReference type="GO" id="GO:0016279">
    <property type="term" value="F:protein-lysine N-methyltransferase activity"/>
    <property type="evidence" value="ECO:0007669"/>
    <property type="project" value="TreeGrafter"/>
</dbReference>
<feature type="binding site" evidence="6">
    <location>
        <position position="168"/>
    </location>
    <ligand>
        <name>S-adenosyl-L-methionine</name>
        <dbReference type="ChEBI" id="CHEBI:59789"/>
    </ligand>
</feature>
<dbReference type="HAMAP" id="MF_00735">
    <property type="entry name" value="Methyltr_PrmA"/>
    <property type="match status" value="1"/>
</dbReference>
<feature type="binding site" evidence="6">
    <location>
        <position position="190"/>
    </location>
    <ligand>
        <name>S-adenosyl-L-methionine</name>
        <dbReference type="ChEBI" id="CHEBI:59789"/>
    </ligand>
</feature>
<name>A0A4Y8UGT7_9GAMM</name>
<dbReference type="Gene3D" id="3.40.50.150">
    <property type="entry name" value="Vaccinia Virus protein VP39"/>
    <property type="match status" value="1"/>
</dbReference>
<keyword evidence="2 6" id="KW-0963">Cytoplasm</keyword>
<evidence type="ECO:0000256" key="4">
    <source>
        <dbReference type="ARBA" id="ARBA00022679"/>
    </source>
</evidence>
<dbReference type="GO" id="GO:0005829">
    <property type="term" value="C:cytosol"/>
    <property type="evidence" value="ECO:0007669"/>
    <property type="project" value="TreeGrafter"/>
</dbReference>
<sequence length="297" mass="32194">MTAPEWIELQLQLPREQCELAEELLLALEASSVTLEDGADQPLLEPAIGERPLWDLVIVKGLFAGDVATAPIEAALAAELPRAPLQQRWVPLDNRDWSQEWKRYFEPIQCGQRLWICPSWMAPPQPDAVNLILDPGLAFGTGSHPTTHLCLRWLEQLPLTGATVIDYGCGSGILGIAALLLGAERVIAVDNDPLALTATADNADNNQIAPERIATYLPEHLPADSGADIVLANILAEPLIQLADTLVALLKPRGQLCLSGLLDSQLEAVTRPYQRAVAFQPPAIEQGWVQIAGTLRG</sequence>
<dbReference type="CDD" id="cd02440">
    <property type="entry name" value="AdoMet_MTases"/>
    <property type="match status" value="1"/>
</dbReference>
<feature type="binding site" evidence="6">
    <location>
        <position position="233"/>
    </location>
    <ligand>
        <name>S-adenosyl-L-methionine</name>
        <dbReference type="ChEBI" id="CHEBI:59789"/>
    </ligand>
</feature>
<dbReference type="OrthoDB" id="9785995at2"/>
<evidence type="ECO:0000256" key="1">
    <source>
        <dbReference type="ARBA" id="ARBA00009741"/>
    </source>
</evidence>
<dbReference type="InterPro" id="IPR004498">
    <property type="entry name" value="Ribosomal_PrmA_MeTrfase"/>
</dbReference>
<dbReference type="PIRSF" id="PIRSF000401">
    <property type="entry name" value="RPL11_MTase"/>
    <property type="match status" value="1"/>
</dbReference>
<dbReference type="InterPro" id="IPR029063">
    <property type="entry name" value="SAM-dependent_MTases_sf"/>
</dbReference>
<dbReference type="Pfam" id="PF06325">
    <property type="entry name" value="PrmA"/>
    <property type="match status" value="1"/>
</dbReference>
<dbReference type="EMBL" id="SPIA01000002">
    <property type="protein sequence ID" value="TFH68036.1"/>
    <property type="molecule type" value="Genomic_DNA"/>
</dbReference>
<comment type="caution">
    <text evidence="7">The sequence shown here is derived from an EMBL/GenBank/DDBJ whole genome shotgun (WGS) entry which is preliminary data.</text>
</comment>
<evidence type="ECO:0000256" key="2">
    <source>
        <dbReference type="ARBA" id="ARBA00022490"/>
    </source>
</evidence>
<gene>
    <name evidence="6 7" type="primary">prmA</name>
    <name evidence="7" type="ORF">E3W66_07265</name>
</gene>
<protein>
    <recommendedName>
        <fullName evidence="6">Ribosomal protein L11 methyltransferase</fullName>
        <shortName evidence="6">L11 Mtase</shortName>
        <ecNumber evidence="6">2.1.1.-</ecNumber>
    </recommendedName>
</protein>
<accession>A0A4Y8UGT7</accession>
<evidence type="ECO:0000256" key="6">
    <source>
        <dbReference type="HAMAP-Rule" id="MF_00735"/>
    </source>
</evidence>
<dbReference type="SUPFAM" id="SSF53335">
    <property type="entry name" value="S-adenosyl-L-methionine-dependent methyltransferases"/>
    <property type="match status" value="1"/>
</dbReference>